<evidence type="ECO:0000313" key="13">
    <source>
        <dbReference type="EMBL" id="CAF3842042.1"/>
    </source>
</evidence>
<dbReference type="EMBL" id="CAJOAX010000264">
    <property type="protein sequence ID" value="CAF3553286.1"/>
    <property type="molecule type" value="Genomic_DNA"/>
</dbReference>
<dbReference type="GO" id="GO:0030154">
    <property type="term" value="P:cell differentiation"/>
    <property type="evidence" value="ECO:0007669"/>
    <property type="project" value="TreeGrafter"/>
</dbReference>
<dbReference type="InterPro" id="IPR020479">
    <property type="entry name" value="HD_metazoa"/>
</dbReference>
<evidence type="ECO:0000313" key="11">
    <source>
        <dbReference type="EMBL" id="CAF0868082.1"/>
    </source>
</evidence>
<dbReference type="Pfam" id="PF00046">
    <property type="entry name" value="Homeodomain"/>
    <property type="match status" value="1"/>
</dbReference>
<dbReference type="GO" id="GO:0005634">
    <property type="term" value="C:nucleus"/>
    <property type="evidence" value="ECO:0007669"/>
    <property type="project" value="UniProtKB-SubCell"/>
</dbReference>
<evidence type="ECO:0000313" key="14">
    <source>
        <dbReference type="Proteomes" id="UP000663870"/>
    </source>
</evidence>
<evidence type="ECO:0000313" key="10">
    <source>
        <dbReference type="EMBL" id="CAF0855841.1"/>
    </source>
</evidence>
<evidence type="ECO:0000256" key="6">
    <source>
        <dbReference type="RuleBase" id="RU000682"/>
    </source>
</evidence>
<evidence type="ECO:0000256" key="3">
    <source>
        <dbReference type="ARBA" id="ARBA00023155"/>
    </source>
</evidence>
<dbReference type="Proteomes" id="UP000663870">
    <property type="component" value="Unassembled WGS sequence"/>
</dbReference>
<dbReference type="PRINTS" id="PR00024">
    <property type="entry name" value="HOMEOBOX"/>
</dbReference>
<dbReference type="PROSITE" id="PS50071">
    <property type="entry name" value="HOMEOBOX_2"/>
    <property type="match status" value="1"/>
</dbReference>
<organism evidence="10 15">
    <name type="scientific">Rotaria sordida</name>
    <dbReference type="NCBI Taxonomy" id="392033"/>
    <lineage>
        <taxon>Eukaryota</taxon>
        <taxon>Metazoa</taxon>
        <taxon>Spiralia</taxon>
        <taxon>Gnathifera</taxon>
        <taxon>Rotifera</taxon>
        <taxon>Eurotatoria</taxon>
        <taxon>Bdelloidea</taxon>
        <taxon>Philodinida</taxon>
        <taxon>Philodinidae</taxon>
        <taxon>Rotaria</taxon>
    </lineage>
</organism>
<gene>
    <name evidence="13" type="ORF">FNK824_LOCUS17406</name>
    <name evidence="11" type="ORF">JXQ802_LOCUS7537</name>
    <name evidence="12" type="ORF">OTI717_LOCUS4416</name>
    <name evidence="9" type="ORF">RFH988_LOCUS3606</name>
    <name evidence="10" type="ORF">SEV965_LOCUS3354</name>
</gene>
<protein>
    <recommendedName>
        <fullName evidence="8">Homeobox domain-containing protein</fullName>
    </recommendedName>
</protein>
<dbReference type="Proteomes" id="UP000663874">
    <property type="component" value="Unassembled WGS sequence"/>
</dbReference>
<feature type="domain" description="Homeobox" evidence="8">
    <location>
        <begin position="97"/>
        <end position="157"/>
    </location>
</feature>
<dbReference type="Gene3D" id="1.10.10.60">
    <property type="entry name" value="Homeodomain-like"/>
    <property type="match status" value="1"/>
</dbReference>
<dbReference type="InterPro" id="IPR017970">
    <property type="entry name" value="Homeobox_CS"/>
</dbReference>
<evidence type="ECO:0000313" key="15">
    <source>
        <dbReference type="Proteomes" id="UP000663889"/>
    </source>
</evidence>
<feature type="DNA-binding region" description="Homeobox" evidence="5">
    <location>
        <begin position="99"/>
        <end position="158"/>
    </location>
</feature>
<keyword evidence="2 5" id="KW-0238">DNA-binding</keyword>
<feature type="compositionally biased region" description="Polar residues" evidence="7">
    <location>
        <begin position="265"/>
        <end position="274"/>
    </location>
</feature>
<feature type="region of interest" description="Disordered" evidence="7">
    <location>
        <begin position="165"/>
        <end position="226"/>
    </location>
</feature>
<evidence type="ECO:0000256" key="5">
    <source>
        <dbReference type="PROSITE-ProRule" id="PRU00108"/>
    </source>
</evidence>
<dbReference type="Proteomes" id="UP000663889">
    <property type="component" value="Unassembled WGS sequence"/>
</dbReference>
<dbReference type="InterPro" id="IPR009057">
    <property type="entry name" value="Homeodomain-like_sf"/>
</dbReference>
<dbReference type="EMBL" id="CAJNOO010000087">
    <property type="protein sequence ID" value="CAF0794735.1"/>
    <property type="molecule type" value="Genomic_DNA"/>
</dbReference>
<evidence type="ECO:0000313" key="12">
    <source>
        <dbReference type="EMBL" id="CAF3553286.1"/>
    </source>
</evidence>
<name>A0A813WTT7_9BILA</name>
<dbReference type="OrthoDB" id="6159439at2759"/>
<reference evidence="10" key="1">
    <citation type="submission" date="2021-02" db="EMBL/GenBank/DDBJ databases">
        <authorList>
            <person name="Nowell W R."/>
        </authorList>
    </citation>
    <scope>NUCLEOTIDE SEQUENCE</scope>
</reference>
<feature type="compositionally biased region" description="Polar residues" evidence="7">
    <location>
        <begin position="281"/>
        <end position="293"/>
    </location>
</feature>
<sequence>MSTMPMSANDLYQRYSSSWPFSSLNMTSNRHLYHHNEKYRSSTNNRITRFYIDDILADSKTSSTNDICSRSTKNHKERCRSVSNSDDGDLLNNMQKKKKKKARTTFTGKQIFELEKKFEDKKYLSSTERAEMATLLTVTETQVKIWFQNRRTKWKKTENISNAEAAEHKLSTRKMSSTSSSSLDHNRNQAVQLPVDRSTSSKSSSCSSASSHRSNKRVYSAPPPPPPLPSPLPLLYFNPFSHLLQSSCSSNHDKLASPSFDEHCYSNSTSSQSPLAIPETNHCSPSNSSTPLNDNIEDQTADENTKPQCLIKQRSCSR</sequence>
<accession>A0A813WTT7</accession>
<dbReference type="Proteomes" id="UP000663823">
    <property type="component" value="Unassembled WGS sequence"/>
</dbReference>
<evidence type="ECO:0000256" key="2">
    <source>
        <dbReference type="ARBA" id="ARBA00023125"/>
    </source>
</evidence>
<evidence type="ECO:0000313" key="9">
    <source>
        <dbReference type="EMBL" id="CAF0794735.1"/>
    </source>
</evidence>
<evidence type="ECO:0000259" key="8">
    <source>
        <dbReference type="PROSITE" id="PS50071"/>
    </source>
</evidence>
<dbReference type="Proteomes" id="UP000663882">
    <property type="component" value="Unassembled WGS sequence"/>
</dbReference>
<keyword evidence="4 5" id="KW-0539">Nucleus</keyword>
<comment type="caution">
    <text evidence="10">The sequence shown here is derived from an EMBL/GenBank/DDBJ whole genome shotgun (WGS) entry which is preliminary data.</text>
</comment>
<dbReference type="PROSITE" id="PS00027">
    <property type="entry name" value="HOMEOBOX_1"/>
    <property type="match status" value="1"/>
</dbReference>
<comment type="subcellular location">
    <subcellularLocation>
        <location evidence="1 5 6">Nucleus</location>
    </subcellularLocation>
</comment>
<dbReference type="EMBL" id="CAJNOL010000126">
    <property type="protein sequence ID" value="CAF0868082.1"/>
    <property type="molecule type" value="Genomic_DNA"/>
</dbReference>
<feature type="region of interest" description="Disordered" evidence="7">
    <location>
        <begin position="261"/>
        <end position="318"/>
    </location>
</feature>
<dbReference type="GO" id="GO:0000978">
    <property type="term" value="F:RNA polymerase II cis-regulatory region sequence-specific DNA binding"/>
    <property type="evidence" value="ECO:0007669"/>
    <property type="project" value="TreeGrafter"/>
</dbReference>
<feature type="compositionally biased region" description="Low complexity" evidence="7">
    <location>
        <begin position="198"/>
        <end position="212"/>
    </location>
</feature>
<dbReference type="AlphaFoldDB" id="A0A813WTT7"/>
<dbReference type="SMART" id="SM00389">
    <property type="entry name" value="HOX"/>
    <property type="match status" value="1"/>
</dbReference>
<dbReference type="PANTHER" id="PTHR24340">
    <property type="entry name" value="HOMEOBOX PROTEIN NKX"/>
    <property type="match status" value="1"/>
</dbReference>
<keyword evidence="3 5" id="KW-0371">Homeobox</keyword>
<dbReference type="SUPFAM" id="SSF46689">
    <property type="entry name" value="Homeodomain-like"/>
    <property type="match status" value="1"/>
</dbReference>
<dbReference type="EMBL" id="CAJNOU010000085">
    <property type="protein sequence ID" value="CAF0855841.1"/>
    <property type="molecule type" value="Genomic_DNA"/>
</dbReference>
<evidence type="ECO:0000256" key="1">
    <source>
        <dbReference type="ARBA" id="ARBA00004123"/>
    </source>
</evidence>
<dbReference type="EMBL" id="CAJOBE010002760">
    <property type="protein sequence ID" value="CAF3842042.1"/>
    <property type="molecule type" value="Genomic_DNA"/>
</dbReference>
<keyword evidence="14" id="KW-1185">Reference proteome</keyword>
<dbReference type="InterPro" id="IPR001356">
    <property type="entry name" value="HD"/>
</dbReference>
<dbReference type="CDD" id="cd00086">
    <property type="entry name" value="homeodomain"/>
    <property type="match status" value="1"/>
</dbReference>
<feature type="region of interest" description="Disordered" evidence="7">
    <location>
        <begin position="79"/>
        <end position="102"/>
    </location>
</feature>
<evidence type="ECO:0000256" key="4">
    <source>
        <dbReference type="ARBA" id="ARBA00023242"/>
    </source>
</evidence>
<dbReference type="InterPro" id="IPR050394">
    <property type="entry name" value="Homeobox_NK-like"/>
</dbReference>
<proteinExistence type="predicted"/>
<dbReference type="PANTHER" id="PTHR24340:SF70">
    <property type="entry name" value="NK7.1, ISOFORM A"/>
    <property type="match status" value="1"/>
</dbReference>
<dbReference type="GO" id="GO:0000981">
    <property type="term" value="F:DNA-binding transcription factor activity, RNA polymerase II-specific"/>
    <property type="evidence" value="ECO:0007669"/>
    <property type="project" value="InterPro"/>
</dbReference>
<evidence type="ECO:0000256" key="7">
    <source>
        <dbReference type="SAM" id="MobiDB-lite"/>
    </source>
</evidence>